<sequence length="449" mass="51290">MAKRWSVVCVALAVVFSSGAIVCQGEPQAEPAQPKMGINLAGPADWNTELPFVDVFKLSRPWISQQKGKPWGQGPRLDLDEHGWVRSLQPDCWAETLMCTIDGGHYPSGKYTVFYDGKGKIEVGNAARIVEEHPGRLVIEVDSTKGAIFLRITQTDPADYVRNIRVIMPGFEEVYEKEPFHPDFLKRWAGVRCFRFMDWMETNGSRIARWEDRPLLEDATFCAKGIPLELMIDLCNRQKADAWFCMPHLADDEYIRKFAQLVKDRLNPELKVYLEYSNEVWNGMFEQSPWAGEQGIRLGFAEKPWEAAWRYTAWRSVQIFRIWEEVFGGRDRLVRVLPSQAANPYVSEQILSFQDAYRHADVLAIAPYISMNIHSSGNGPTAEEVAQWSLDKLLDHVENRSLPQAIEWMKRQKEVANRFGVGLVAYEAGQHLVAVGDANRNEKLVELLK</sequence>
<keyword evidence="1" id="KW-0732">Signal</keyword>
<feature type="signal peptide" evidence="1">
    <location>
        <begin position="1"/>
        <end position="20"/>
    </location>
</feature>
<keyword evidence="3" id="KW-1185">Reference proteome</keyword>
<protein>
    <submittedName>
        <fullName evidence="2">Cellulose-binding domain protein</fullName>
    </submittedName>
</protein>
<dbReference type="KEGG" id="ttf:THTE_2225"/>
<evidence type="ECO:0000313" key="2">
    <source>
        <dbReference type="EMBL" id="ASV74827.1"/>
    </source>
</evidence>
<organism evidence="2 3">
    <name type="scientific">Thermogutta terrifontis</name>
    <dbReference type="NCBI Taxonomy" id="1331910"/>
    <lineage>
        <taxon>Bacteria</taxon>
        <taxon>Pseudomonadati</taxon>
        <taxon>Planctomycetota</taxon>
        <taxon>Planctomycetia</taxon>
        <taxon>Pirellulales</taxon>
        <taxon>Thermoguttaceae</taxon>
        <taxon>Thermogutta</taxon>
    </lineage>
</organism>
<accession>A0A286RFU8</accession>
<dbReference type="EMBL" id="CP018477">
    <property type="protein sequence ID" value="ASV74827.1"/>
    <property type="molecule type" value="Genomic_DNA"/>
</dbReference>
<feature type="chain" id="PRO_5012267647" evidence="1">
    <location>
        <begin position="21"/>
        <end position="449"/>
    </location>
</feature>
<evidence type="ECO:0000313" key="3">
    <source>
        <dbReference type="Proteomes" id="UP000215086"/>
    </source>
</evidence>
<dbReference type="AlphaFoldDB" id="A0A286RFU8"/>
<gene>
    <name evidence="2" type="ORF">THTE_2225</name>
</gene>
<proteinExistence type="predicted"/>
<name>A0A286RFU8_9BACT</name>
<evidence type="ECO:0000256" key="1">
    <source>
        <dbReference type="SAM" id="SignalP"/>
    </source>
</evidence>
<dbReference type="RefSeq" id="WP_095415044.1">
    <property type="nucleotide sequence ID" value="NZ_CP018477.1"/>
</dbReference>
<dbReference type="OrthoDB" id="7783360at2"/>
<reference evidence="2 3" key="1">
    <citation type="journal article" name="Front. Microbiol.">
        <title>Sugar Metabolism of the First Thermophilic Planctomycete Thermogutta terrifontis: Comparative Genomic and Transcriptomic Approaches.</title>
        <authorList>
            <person name="Elcheninov A.G."/>
            <person name="Menzel P."/>
            <person name="Gudbergsdottir S.R."/>
            <person name="Slesarev A.I."/>
            <person name="Kadnikov V.V."/>
            <person name="Krogh A."/>
            <person name="Bonch-Osmolovskaya E.A."/>
            <person name="Peng X."/>
            <person name="Kublanov I.V."/>
        </authorList>
    </citation>
    <scope>NUCLEOTIDE SEQUENCE [LARGE SCALE GENOMIC DNA]</scope>
    <source>
        <strain evidence="2 3">R1</strain>
    </source>
</reference>
<dbReference type="Proteomes" id="UP000215086">
    <property type="component" value="Chromosome"/>
</dbReference>